<keyword evidence="3" id="KW-0964">Secreted</keyword>
<dbReference type="PANTHER" id="PTHR36476">
    <property type="entry name" value="OREXIGENIC NEUROPEPTIDE QRFP"/>
    <property type="match status" value="1"/>
</dbReference>
<dbReference type="Proteomes" id="UP000694856">
    <property type="component" value="Chromosome 4"/>
</dbReference>
<dbReference type="AlphaFoldDB" id="A0A8B6YD91"/>
<dbReference type="GO" id="GO:0007218">
    <property type="term" value="P:neuropeptide signaling pathway"/>
    <property type="evidence" value="ECO:0007669"/>
    <property type="project" value="UniProtKB-KW"/>
</dbReference>
<evidence type="ECO:0000256" key="4">
    <source>
        <dbReference type="ARBA" id="ARBA00022815"/>
    </source>
</evidence>
<keyword evidence="4" id="KW-0027">Amidation</keyword>
<dbReference type="GO" id="GO:0005576">
    <property type="term" value="C:extracellular region"/>
    <property type="evidence" value="ECO:0007669"/>
    <property type="project" value="UniProtKB-SubCell"/>
</dbReference>
<accession>A0A8B6YD91</accession>
<dbReference type="Pfam" id="PF11109">
    <property type="entry name" value="RFamide_26RFa"/>
    <property type="match status" value="1"/>
</dbReference>
<dbReference type="GeneID" id="102519560"/>
<evidence type="ECO:0000256" key="3">
    <source>
        <dbReference type="ARBA" id="ARBA00022525"/>
    </source>
</evidence>
<gene>
    <name evidence="8" type="primary">QRFP</name>
</gene>
<keyword evidence="5 8" id="KW-0527">Neuropeptide</keyword>
<name>A0A8B6YD91_CAMFR</name>
<dbReference type="PANTHER" id="PTHR36476:SF1">
    <property type="entry name" value="OREXIGENIC NEUROPEPTIDE QRFP"/>
    <property type="match status" value="1"/>
</dbReference>
<dbReference type="KEGG" id="cfr:102519560"/>
<evidence type="ECO:0000256" key="6">
    <source>
        <dbReference type="SAM" id="MobiDB-lite"/>
    </source>
</evidence>
<dbReference type="CTD" id="347148"/>
<dbReference type="RefSeq" id="XP_006181990.2">
    <property type="nucleotide sequence ID" value="XM_006181928.2"/>
</dbReference>
<evidence type="ECO:0000313" key="7">
    <source>
        <dbReference type="Proteomes" id="UP000694856"/>
    </source>
</evidence>
<comment type="subcellular location">
    <subcellularLocation>
        <location evidence="1">Secreted</location>
    </subcellularLocation>
</comment>
<dbReference type="GO" id="GO:0005184">
    <property type="term" value="F:neuropeptide hormone activity"/>
    <property type="evidence" value="ECO:0007669"/>
    <property type="project" value="TreeGrafter"/>
</dbReference>
<proteinExistence type="inferred from homology"/>
<protein>
    <submittedName>
        <fullName evidence="8">Orexigenic neuropeptide QRFP</fullName>
    </submittedName>
</protein>
<dbReference type="GO" id="GO:0031854">
    <property type="term" value="F:orexigenic neuropeptide QRFP receptor binding"/>
    <property type="evidence" value="ECO:0007669"/>
    <property type="project" value="InterPro"/>
</dbReference>
<reference evidence="8" key="1">
    <citation type="submission" date="2025-08" db="UniProtKB">
        <authorList>
            <consortium name="RefSeq"/>
        </authorList>
    </citation>
    <scope>IDENTIFICATION</scope>
    <source>
        <tissue evidence="8">Ear skin</tissue>
    </source>
</reference>
<dbReference type="InterPro" id="IPR024565">
    <property type="entry name" value="P518"/>
</dbReference>
<feature type="region of interest" description="Disordered" evidence="6">
    <location>
        <begin position="46"/>
        <end position="78"/>
    </location>
</feature>
<evidence type="ECO:0000256" key="2">
    <source>
        <dbReference type="ARBA" id="ARBA00005516"/>
    </source>
</evidence>
<organism evidence="7 8">
    <name type="scientific">Camelus ferus</name>
    <name type="common">Wild bactrian camel</name>
    <name type="synonym">Camelus bactrianus ferus</name>
    <dbReference type="NCBI Taxonomy" id="419612"/>
    <lineage>
        <taxon>Eukaryota</taxon>
        <taxon>Metazoa</taxon>
        <taxon>Chordata</taxon>
        <taxon>Craniata</taxon>
        <taxon>Vertebrata</taxon>
        <taxon>Euteleostomi</taxon>
        <taxon>Mammalia</taxon>
        <taxon>Eutheria</taxon>
        <taxon>Laurasiatheria</taxon>
        <taxon>Artiodactyla</taxon>
        <taxon>Tylopoda</taxon>
        <taxon>Camelidae</taxon>
        <taxon>Camelus</taxon>
    </lineage>
</organism>
<sequence>MPATQSVTLPLSSKQGRPLGEGQPCLALSSDHILFVLGLLSMQSALPPSSPPGPQWNPRARNAQQSEHTAQVHPGGLHKARRTREPHLLGKNPEQLCPARPGVQPPSWEQARSAMLRPYSLSYVLLLPLAACSPALHREEPVDAMGGAGGETRWADLAGGRRFPWGSPGWPRVQHPLALLVMAEELQTTGRGGRAGFKLRFGRQDDGSEAAGFLPADGEKTSGPLGTLAEELSGYSRKKGGFSFRFGRR</sequence>
<evidence type="ECO:0000256" key="1">
    <source>
        <dbReference type="ARBA" id="ARBA00004613"/>
    </source>
</evidence>
<evidence type="ECO:0000313" key="8">
    <source>
        <dbReference type="RefSeq" id="XP_006181990.2"/>
    </source>
</evidence>
<evidence type="ECO:0000256" key="5">
    <source>
        <dbReference type="ARBA" id="ARBA00023320"/>
    </source>
</evidence>
<comment type="similarity">
    <text evidence="2">Belongs to the RFamide neuropeptide family.</text>
</comment>
<keyword evidence="7" id="KW-1185">Reference proteome</keyword>